<dbReference type="GO" id="GO:0031417">
    <property type="term" value="C:NatC complex"/>
    <property type="evidence" value="ECO:0007669"/>
    <property type="project" value="InterPro"/>
</dbReference>
<evidence type="ECO:0000256" key="1">
    <source>
        <dbReference type="ARBA" id="ARBA00004496"/>
    </source>
</evidence>
<evidence type="ECO:0000313" key="6">
    <source>
        <dbReference type="EMBL" id="RJE27531.1"/>
    </source>
</evidence>
<dbReference type="Pfam" id="PF25789">
    <property type="entry name" value="TPR_NAA35"/>
    <property type="match status" value="1"/>
</dbReference>
<comment type="subcellular location">
    <subcellularLocation>
        <location evidence="1">Cytoplasm</location>
    </subcellularLocation>
</comment>
<comment type="similarity">
    <text evidence="2">Belongs to the MAK10 family.</text>
</comment>
<dbReference type="OrthoDB" id="269405at2759"/>
<feature type="domain" description="NAA35-like TPR repeats" evidence="5">
    <location>
        <begin position="422"/>
        <end position="687"/>
    </location>
</feature>
<comment type="caution">
    <text evidence="6">The sequence shown here is derived from an EMBL/GenBank/DDBJ whole genome shotgun (WGS) entry which is preliminary data.</text>
</comment>
<accession>A0A3A3ADY9</accession>
<keyword evidence="7" id="KW-1185">Reference proteome</keyword>
<sequence length="729" mass="82686">MYPSDQHAAPTTRVVSQSVIPRDITDKFTQAASKLRTGQLVKDEYFTLFESVGALEIMDPKMDSGYLGPGENHAQALEDDYDITQELAPDEVVGIMDKLLCHEMAWHMGHPLSQTLFTSIYLDKLLWPVPNSIEETRFDRGNLAEEKLPLVNLVLRAYCLALVKACDFVHARVVSEHYYEEEDFVTQLYNRSLLTPFDVDHFYQLIDQAGSWVDQSDIDDTLKDAIKCRLVFRRDFLAAVEQDIGIMETKSTEHFESCLKQLPILKKSFDLGKPVPDAWSLKIQRKLASTLPPRPMVNVSPEDALAHLTRLCEDAIDIKEIVDYRGSYNLKNVTNVQAAVWTLLSRKAQPSVYIRSLAQTIIVNDLTILGSVSMKQFLYDELAELVLPASILLQADMDETEMPSDPRFQIAKRMDGFVKRFAQAEDLDVQLRTLSREPPLTMSNGEPTFSYPLGSWCYHQKLIQLRLIVQLGFELSIYAPEELPGMYWFLNYLCVTHIGHLDRIRTFILAASKLNLTTPGEKKDTVERQVAFQRSLRHLDRLTNHLVAMDAFAIALHALYVLLARHKLLPNASSPNAYSSDRLRYELRMKPFIPISLPEMVPYEEFRKEATLEGDSDVIVMDRATKAISEARKAWETTLSSGAFIPSEGSPAPAIEGDWTRDIKDTMRACIATSITIETVKKALSGARKESTKEGPKVGIQVEIPEQGSKSRWHDWWIVPQITQKTSSK</sequence>
<evidence type="ECO:0000256" key="3">
    <source>
        <dbReference type="ARBA" id="ARBA00022490"/>
    </source>
</evidence>
<evidence type="ECO:0000259" key="4">
    <source>
        <dbReference type="Pfam" id="PF04112"/>
    </source>
</evidence>
<gene>
    <name evidence="6" type="ORF">PHISCL_00117</name>
</gene>
<dbReference type="InterPro" id="IPR007244">
    <property type="entry name" value="Naa35_N"/>
</dbReference>
<keyword evidence="6" id="KW-0808">Transferase</keyword>
<dbReference type="EMBL" id="MVGC01000002">
    <property type="protein sequence ID" value="RJE27531.1"/>
    <property type="molecule type" value="Genomic_DNA"/>
</dbReference>
<evidence type="ECO:0000259" key="5">
    <source>
        <dbReference type="Pfam" id="PF25789"/>
    </source>
</evidence>
<dbReference type="GO" id="GO:0016740">
    <property type="term" value="F:transferase activity"/>
    <property type="evidence" value="ECO:0007669"/>
    <property type="project" value="UniProtKB-KW"/>
</dbReference>
<dbReference type="InterPro" id="IPR057982">
    <property type="entry name" value="TPR_NAA35"/>
</dbReference>
<dbReference type="Pfam" id="PF04112">
    <property type="entry name" value="Mak10"/>
    <property type="match status" value="1"/>
</dbReference>
<dbReference type="AlphaFoldDB" id="A0A3A3ADY9"/>
<dbReference type="Proteomes" id="UP000266188">
    <property type="component" value="Unassembled WGS sequence"/>
</dbReference>
<dbReference type="STRING" id="2070753.A0A3A3ADY9"/>
<proteinExistence type="inferred from homology"/>
<dbReference type="InterPro" id="IPR057983">
    <property type="entry name" value="NAA35-like_N"/>
</dbReference>
<name>A0A3A3ADY9_9EURO</name>
<dbReference type="PANTHER" id="PTHR21373">
    <property type="entry name" value="GLUCOSE REPRESSIBLE PROTEIN MAK10"/>
    <property type="match status" value="1"/>
</dbReference>
<keyword evidence="3" id="KW-0963">Cytoplasm</keyword>
<evidence type="ECO:0000256" key="2">
    <source>
        <dbReference type="ARBA" id="ARBA00006289"/>
    </source>
</evidence>
<dbReference type="PANTHER" id="PTHR21373:SF0">
    <property type="entry name" value="N-ALPHA-ACETYLTRANSFERASE 35, NATC AUXILIARY SUBUNIT"/>
    <property type="match status" value="1"/>
</dbReference>
<feature type="domain" description="NAA35-like N-terminal" evidence="4">
    <location>
        <begin position="38"/>
        <end position="202"/>
    </location>
</feature>
<reference evidence="7" key="1">
    <citation type="submission" date="2017-02" db="EMBL/GenBank/DDBJ databases">
        <authorList>
            <person name="Tafer H."/>
            <person name="Lopandic K."/>
        </authorList>
    </citation>
    <scope>NUCLEOTIDE SEQUENCE [LARGE SCALE GENOMIC DNA]</scope>
    <source>
        <strain evidence="7">CBS 366.77</strain>
    </source>
</reference>
<protein>
    <submittedName>
        <fullName evidence="6">Amino-acid N-acetyltransferase subunit Mak10</fullName>
    </submittedName>
</protein>
<evidence type="ECO:0000313" key="7">
    <source>
        <dbReference type="Proteomes" id="UP000266188"/>
    </source>
</evidence>
<organism evidence="6 7">
    <name type="scientific">Aspergillus sclerotialis</name>
    <dbReference type="NCBI Taxonomy" id="2070753"/>
    <lineage>
        <taxon>Eukaryota</taxon>
        <taxon>Fungi</taxon>
        <taxon>Dikarya</taxon>
        <taxon>Ascomycota</taxon>
        <taxon>Pezizomycotina</taxon>
        <taxon>Eurotiomycetes</taxon>
        <taxon>Eurotiomycetidae</taxon>
        <taxon>Eurotiales</taxon>
        <taxon>Aspergillaceae</taxon>
        <taxon>Aspergillus</taxon>
        <taxon>Aspergillus subgen. Polypaecilum</taxon>
    </lineage>
</organism>